<sequence>MFTKLCLKTFHKNPFINNCLNVNDETKKEYIQKILQLSYNDNEDTENNKYSQVEQLNITDFWNVDEDIIEHLFFMDLIRKLQSGYKLSSCDKLAGIMLLHVIVKIKNQVESVLEKATNLMLGLDGPNLASKIKVILQKIGPNKFAAVMTDNTTNYALAQNIISRGLKTWIETHWTTMFNAADSILRLKLVLEKVTDKHNDIIKENIVKIITSCEFFHDVNLILKVLELLKKTISSVEVSNTTFVNCSIVLIYLGKWC</sequence>
<comment type="caution">
    <text evidence="1">The sequence shown here is derived from an EMBL/GenBank/DDBJ whole genome shotgun (WGS) entry which is preliminary data.</text>
</comment>
<reference evidence="1" key="1">
    <citation type="submission" date="2019-10" db="EMBL/GenBank/DDBJ databases">
        <title>Conservation and host-specific expression of non-tandemly repeated heterogenous ribosome RNA gene in arbuscular mycorrhizal fungi.</title>
        <authorList>
            <person name="Maeda T."/>
            <person name="Kobayashi Y."/>
            <person name="Nakagawa T."/>
            <person name="Ezawa T."/>
            <person name="Yamaguchi K."/>
            <person name="Bino T."/>
            <person name="Nishimoto Y."/>
            <person name="Shigenobu S."/>
            <person name="Kawaguchi M."/>
        </authorList>
    </citation>
    <scope>NUCLEOTIDE SEQUENCE</scope>
    <source>
        <strain evidence="1">HR1</strain>
    </source>
</reference>
<name>A0A8H3QFP9_9GLOM</name>
<evidence type="ECO:0008006" key="3">
    <source>
        <dbReference type="Google" id="ProtNLM"/>
    </source>
</evidence>
<evidence type="ECO:0000313" key="1">
    <source>
        <dbReference type="EMBL" id="GES77347.1"/>
    </source>
</evidence>
<dbReference type="Proteomes" id="UP000615446">
    <property type="component" value="Unassembled WGS sequence"/>
</dbReference>
<proteinExistence type="predicted"/>
<dbReference type="AlphaFoldDB" id="A0A8H3QFP9"/>
<organism evidence="1 2">
    <name type="scientific">Rhizophagus clarus</name>
    <dbReference type="NCBI Taxonomy" id="94130"/>
    <lineage>
        <taxon>Eukaryota</taxon>
        <taxon>Fungi</taxon>
        <taxon>Fungi incertae sedis</taxon>
        <taxon>Mucoromycota</taxon>
        <taxon>Glomeromycotina</taxon>
        <taxon>Glomeromycetes</taxon>
        <taxon>Glomerales</taxon>
        <taxon>Glomeraceae</taxon>
        <taxon>Rhizophagus</taxon>
    </lineage>
</organism>
<protein>
    <recommendedName>
        <fullName evidence="3">DUF659 domain-containing protein</fullName>
    </recommendedName>
</protein>
<dbReference type="EMBL" id="BLAL01000030">
    <property type="protein sequence ID" value="GES77347.1"/>
    <property type="molecule type" value="Genomic_DNA"/>
</dbReference>
<accession>A0A8H3QFP9</accession>
<evidence type="ECO:0000313" key="2">
    <source>
        <dbReference type="Proteomes" id="UP000615446"/>
    </source>
</evidence>
<dbReference type="OrthoDB" id="2443711at2759"/>
<gene>
    <name evidence="1" type="ORF">RCL2_000472800</name>
</gene>